<evidence type="ECO:0000313" key="2">
    <source>
        <dbReference type="Proteomes" id="UP000694005"/>
    </source>
</evidence>
<proteinExistence type="predicted"/>
<reference evidence="1 2" key="1">
    <citation type="submission" date="2021-07" db="EMBL/GenBank/DDBJ databases">
        <authorList>
            <consortium name="Genoscope - CEA"/>
            <person name="William W."/>
        </authorList>
    </citation>
    <scope>NUCLEOTIDE SEQUENCE [LARGE SCALE GENOMIC DNA]</scope>
</reference>
<dbReference type="AlphaFoldDB" id="A0A8D9GPK4"/>
<dbReference type="Gramene" id="A03p59110.2_BraZ1">
    <property type="protein sequence ID" value="A03p59110.2_BraZ1.CDS.1"/>
    <property type="gene ID" value="A03g59110.2_BraZ1"/>
</dbReference>
<dbReference type="EMBL" id="LS974619">
    <property type="protein sequence ID" value="CAG7884568.1"/>
    <property type="molecule type" value="Genomic_DNA"/>
</dbReference>
<gene>
    <name evidence="1" type="ORF">BRAPAZ1V2_A03P59110.2</name>
</gene>
<protein>
    <submittedName>
        <fullName evidence="1">Uncharacterized protein</fullName>
    </submittedName>
</protein>
<dbReference type="Proteomes" id="UP000694005">
    <property type="component" value="Chromosome A03"/>
</dbReference>
<sequence length="35" mass="4064">MEVVRDCTSQIFVWNHCIGLLHDVSFPIHGLCYVM</sequence>
<accession>A0A8D9GPK4</accession>
<name>A0A8D9GPK4_BRACM</name>
<evidence type="ECO:0000313" key="1">
    <source>
        <dbReference type="EMBL" id="CAG7884568.1"/>
    </source>
</evidence>
<organism evidence="1 2">
    <name type="scientific">Brassica campestris</name>
    <name type="common">Field mustard</name>
    <dbReference type="NCBI Taxonomy" id="3711"/>
    <lineage>
        <taxon>Eukaryota</taxon>
        <taxon>Viridiplantae</taxon>
        <taxon>Streptophyta</taxon>
        <taxon>Embryophyta</taxon>
        <taxon>Tracheophyta</taxon>
        <taxon>Spermatophyta</taxon>
        <taxon>Magnoliopsida</taxon>
        <taxon>eudicotyledons</taxon>
        <taxon>Gunneridae</taxon>
        <taxon>Pentapetalae</taxon>
        <taxon>rosids</taxon>
        <taxon>malvids</taxon>
        <taxon>Brassicales</taxon>
        <taxon>Brassicaceae</taxon>
        <taxon>Brassiceae</taxon>
        <taxon>Brassica</taxon>
    </lineage>
</organism>